<reference evidence="2 3" key="1">
    <citation type="submission" date="2024-04" db="EMBL/GenBank/DDBJ databases">
        <authorList>
            <consortium name="Genoscope - CEA"/>
            <person name="William W."/>
        </authorList>
    </citation>
    <scope>NUCLEOTIDE SEQUENCE [LARGE SCALE GENOMIC DNA]</scope>
</reference>
<feature type="compositionally biased region" description="Polar residues" evidence="1">
    <location>
        <begin position="55"/>
        <end position="71"/>
    </location>
</feature>
<dbReference type="GO" id="GO:0031083">
    <property type="term" value="C:BLOC-1 complex"/>
    <property type="evidence" value="ECO:0007669"/>
    <property type="project" value="TreeGrafter"/>
</dbReference>
<proteinExistence type="predicted"/>
<dbReference type="AlphaFoldDB" id="A0AAV2H3Z5"/>
<evidence type="ECO:0000313" key="2">
    <source>
        <dbReference type="EMBL" id="CAL1528243.1"/>
    </source>
</evidence>
<name>A0AAV2H3Z5_LYMST</name>
<feature type="compositionally biased region" description="Basic and acidic residues" evidence="1">
    <location>
        <begin position="203"/>
        <end position="224"/>
    </location>
</feature>
<accession>A0AAV2H3Z5</accession>
<evidence type="ECO:0008006" key="4">
    <source>
        <dbReference type="Google" id="ProtNLM"/>
    </source>
</evidence>
<dbReference type="PANTHER" id="PTHR31328:SF2">
    <property type="entry name" value="BIOGENESIS OF LYSOSOME-RELATED ORGANELLES COMPLEX 1 SUBUNIT 6"/>
    <property type="match status" value="1"/>
</dbReference>
<dbReference type="EMBL" id="CAXITT010000029">
    <property type="protein sequence ID" value="CAL1528243.1"/>
    <property type="molecule type" value="Genomic_DNA"/>
</dbReference>
<feature type="region of interest" description="Disordered" evidence="1">
    <location>
        <begin position="1"/>
        <end position="81"/>
    </location>
</feature>
<dbReference type="InterPro" id="IPR028119">
    <property type="entry name" value="Snapin/Pallidin/Snn1"/>
</dbReference>
<dbReference type="Pfam" id="PF14712">
    <property type="entry name" value="Snapin_Pallidin"/>
    <property type="match status" value="1"/>
</dbReference>
<dbReference type="Proteomes" id="UP001497497">
    <property type="component" value="Unassembled WGS sequence"/>
</dbReference>
<evidence type="ECO:0000256" key="1">
    <source>
        <dbReference type="SAM" id="MobiDB-lite"/>
    </source>
</evidence>
<sequence>METPPIEETALGGMKLTEQTEKEALDHIEETPSQDQSVKDCDQNISANALREETAYSTQTSEGGNSSSNEVAQKGDKQPHSELKLSYDAELMMNGVYQDTDVSVDPATIDLLTNGFIARFMPSLQKTKSTIDQIKTSQSVLIETVQQETTKFTECQALVELEKTMAKAKLYHNKLIKLKRDMSNLHDKSKKLKKRAVKLQQQKQKEELTRAHNLEKEYEKERMLTARVASTSD</sequence>
<comment type="caution">
    <text evidence="2">The sequence shown here is derived from an EMBL/GenBank/DDBJ whole genome shotgun (WGS) entry which is preliminary data.</text>
</comment>
<evidence type="ECO:0000313" key="3">
    <source>
        <dbReference type="Proteomes" id="UP001497497"/>
    </source>
</evidence>
<keyword evidence="3" id="KW-1185">Reference proteome</keyword>
<feature type="compositionally biased region" description="Basic and acidic residues" evidence="1">
    <location>
        <begin position="18"/>
        <end position="30"/>
    </location>
</feature>
<organism evidence="2 3">
    <name type="scientific">Lymnaea stagnalis</name>
    <name type="common">Great pond snail</name>
    <name type="synonym">Helix stagnalis</name>
    <dbReference type="NCBI Taxonomy" id="6523"/>
    <lineage>
        <taxon>Eukaryota</taxon>
        <taxon>Metazoa</taxon>
        <taxon>Spiralia</taxon>
        <taxon>Lophotrochozoa</taxon>
        <taxon>Mollusca</taxon>
        <taxon>Gastropoda</taxon>
        <taxon>Heterobranchia</taxon>
        <taxon>Euthyneura</taxon>
        <taxon>Panpulmonata</taxon>
        <taxon>Hygrophila</taxon>
        <taxon>Lymnaeoidea</taxon>
        <taxon>Lymnaeidae</taxon>
        <taxon>Lymnaea</taxon>
    </lineage>
</organism>
<protein>
    <recommendedName>
        <fullName evidence="4">Biogenesis of lysosome-related organelles complex 1 subunit 6</fullName>
    </recommendedName>
</protein>
<dbReference type="PANTHER" id="PTHR31328">
    <property type="entry name" value="BIOGENESIS OF LYSOSOME-RELATED ORGANELLES COMPLEX 1 SUBUNIT 6"/>
    <property type="match status" value="1"/>
</dbReference>
<gene>
    <name evidence="2" type="ORF">GSLYS_00002413001</name>
</gene>
<dbReference type="GO" id="GO:0030133">
    <property type="term" value="C:transport vesicle"/>
    <property type="evidence" value="ECO:0007669"/>
    <property type="project" value="TreeGrafter"/>
</dbReference>
<feature type="region of interest" description="Disordered" evidence="1">
    <location>
        <begin position="199"/>
        <end position="233"/>
    </location>
</feature>